<comment type="caution">
    <text evidence="2">The sequence shown here is derived from an EMBL/GenBank/DDBJ whole genome shotgun (WGS) entry which is preliminary data.</text>
</comment>
<keyword evidence="1" id="KW-1133">Transmembrane helix</keyword>
<feature type="transmembrane region" description="Helical" evidence="1">
    <location>
        <begin position="86"/>
        <end position="106"/>
    </location>
</feature>
<gene>
    <name evidence="2" type="ORF">HF682_04905</name>
</gene>
<evidence type="ECO:0000256" key="1">
    <source>
        <dbReference type="SAM" id="Phobius"/>
    </source>
</evidence>
<name>A0A847RXP2_9NEIS</name>
<feature type="transmembrane region" description="Helical" evidence="1">
    <location>
        <begin position="5"/>
        <end position="22"/>
    </location>
</feature>
<keyword evidence="1" id="KW-0812">Transmembrane</keyword>
<protein>
    <submittedName>
        <fullName evidence="2">Uncharacterized protein</fullName>
    </submittedName>
</protein>
<organism evidence="2 3">
    <name type="scientific">Leeia aquatica</name>
    <dbReference type="NCBI Taxonomy" id="2725557"/>
    <lineage>
        <taxon>Bacteria</taxon>
        <taxon>Pseudomonadati</taxon>
        <taxon>Pseudomonadota</taxon>
        <taxon>Betaproteobacteria</taxon>
        <taxon>Neisseriales</taxon>
        <taxon>Leeiaceae</taxon>
        <taxon>Leeia</taxon>
    </lineage>
</organism>
<feature type="transmembrane region" description="Helical" evidence="1">
    <location>
        <begin position="34"/>
        <end position="51"/>
    </location>
</feature>
<accession>A0A847RXP2</accession>
<dbReference type="AlphaFoldDB" id="A0A847RXP2"/>
<dbReference type="EMBL" id="JABAIM010000001">
    <property type="protein sequence ID" value="NLR74491.1"/>
    <property type="molecule type" value="Genomic_DNA"/>
</dbReference>
<dbReference type="RefSeq" id="WP_168876104.1">
    <property type="nucleotide sequence ID" value="NZ_JABAIM010000001.1"/>
</dbReference>
<reference evidence="2 3" key="1">
    <citation type="submission" date="2020-04" db="EMBL/GenBank/DDBJ databases">
        <title>Draft genome of Leeia sp. IMCC25680.</title>
        <authorList>
            <person name="Song J."/>
            <person name="Cho J.-C."/>
        </authorList>
    </citation>
    <scope>NUCLEOTIDE SEQUENCE [LARGE SCALE GENOMIC DNA]</scope>
    <source>
        <strain evidence="2 3">IMCC25680</strain>
    </source>
</reference>
<keyword evidence="1" id="KW-0472">Membrane</keyword>
<dbReference type="Proteomes" id="UP000587991">
    <property type="component" value="Unassembled WGS sequence"/>
</dbReference>
<proteinExistence type="predicted"/>
<evidence type="ECO:0000313" key="3">
    <source>
        <dbReference type="Proteomes" id="UP000587991"/>
    </source>
</evidence>
<feature type="transmembrane region" description="Helical" evidence="1">
    <location>
        <begin position="57"/>
        <end position="74"/>
    </location>
</feature>
<keyword evidence="3" id="KW-1185">Reference proteome</keyword>
<evidence type="ECO:0000313" key="2">
    <source>
        <dbReference type="EMBL" id="NLR74491.1"/>
    </source>
</evidence>
<sequence length="111" mass="11795">MNSMLWVACVPVGIGVCGYLVLTAEARLRRQAELVLLYVGACLLLGVLALACMPRLAWLVPVLLLSLALLAPLLQSAEKSSPEPVTARVLGQGLTTVMLAASIPWLQQMGQ</sequence>